<comment type="subcellular location">
    <subcellularLocation>
        <location evidence="1">Membrane</location>
        <topology evidence="1">Multi-pass membrane protein</topology>
    </subcellularLocation>
</comment>
<dbReference type="OMA" id="FIWKRRE"/>
<sequence>MENGEVYGATTEAHPGPGRGARSGLAAYFTLSRLSGFRRFKVLELVLSLLAFICEEVVSQCTLCGGLYFFEFVSCSAFLLSLLILIVYCTPVYDRVDPAKVKSSDFYITLGTGLVFFVASVIFALTHDNTITEIAAIVFGMLASLAYVADFSFMLREKCKEPQPRKGEAAVRREYLTEPLNA</sequence>
<dbReference type="RefSeq" id="XP_017893775.1">
    <property type="nucleotide sequence ID" value="XM_018038286.1"/>
</dbReference>
<evidence type="ECO:0000256" key="2">
    <source>
        <dbReference type="ARBA" id="ARBA00022692"/>
    </source>
</evidence>
<name>A0A452E5C6_CAPHI</name>
<feature type="transmembrane region" description="Helical" evidence="6">
    <location>
        <begin position="106"/>
        <end position="125"/>
    </location>
</feature>
<dbReference type="Pfam" id="PF01284">
    <property type="entry name" value="MARVEL"/>
    <property type="match status" value="1"/>
</dbReference>
<dbReference type="KEGG" id="chx:102171284"/>
<dbReference type="GO" id="GO:0031901">
    <property type="term" value="C:early endosome membrane"/>
    <property type="evidence" value="ECO:0007669"/>
    <property type="project" value="Ensembl"/>
</dbReference>
<evidence type="ECO:0000256" key="5">
    <source>
        <dbReference type="PROSITE-ProRule" id="PRU00581"/>
    </source>
</evidence>
<gene>
    <name evidence="8" type="primary">CMTM6</name>
</gene>
<dbReference type="Ensembl" id="ENSCHIT00000014924.1">
    <property type="protein sequence ID" value="ENSCHIP00000007184.1"/>
    <property type="gene ID" value="ENSCHIG00000010775.1"/>
</dbReference>
<keyword evidence="9" id="KW-1185">Reference proteome</keyword>
<dbReference type="GeneID" id="102171284"/>
<dbReference type="GO" id="GO:0015031">
    <property type="term" value="P:protein transport"/>
    <property type="evidence" value="ECO:0007669"/>
    <property type="project" value="Ensembl"/>
</dbReference>
<evidence type="ECO:0000313" key="8">
    <source>
        <dbReference type="Ensembl" id="ENSCHIP00000007184.1"/>
    </source>
</evidence>
<reference evidence="8 9" key="1">
    <citation type="submission" date="2016-04" db="EMBL/GenBank/DDBJ databases">
        <title>Polished mammalian reference genomes with single-molecule sequencing and chromosome conformation capture applied to the Capra hircus genome.</title>
        <authorList>
            <person name="Bickhart D.M."/>
            <person name="Koren S."/>
            <person name="Rosen B."/>
            <person name="Hastie A."/>
            <person name="Liachko I."/>
            <person name="Sullivan S.T."/>
            <person name="Burton J."/>
            <person name="Sayre B.L."/>
            <person name="Huson H.J."/>
            <person name="Lee J."/>
            <person name="Lam E."/>
            <person name="Kelley C.M."/>
            <person name="Hutchison J.L."/>
            <person name="Zhou Y."/>
            <person name="Sun J."/>
            <person name="Crisa A."/>
            <person name="Schwartz J.C."/>
            <person name="Hammond J.A."/>
            <person name="Schroeder S.G."/>
            <person name="Liu G.E."/>
            <person name="Dunham M."/>
            <person name="Shendure J."/>
            <person name="Sonstegard T.S."/>
            <person name="Phillippy A.M."/>
            <person name="Van Tassell C.P."/>
            <person name="Smith T.P."/>
        </authorList>
    </citation>
    <scope>NUCLEOTIDE SEQUENCE [LARGE SCALE GENOMIC DNA]</scope>
</reference>
<dbReference type="InterPro" id="IPR050578">
    <property type="entry name" value="MARVEL-CKLF_proteins"/>
</dbReference>
<feature type="transmembrane region" description="Helical" evidence="6">
    <location>
        <begin position="76"/>
        <end position="94"/>
    </location>
</feature>
<evidence type="ECO:0000256" key="6">
    <source>
        <dbReference type="SAM" id="Phobius"/>
    </source>
</evidence>
<accession>A0A452E5C6</accession>
<dbReference type="Bgee" id="ENSCHIG00000010775">
    <property type="expression patterns" value="Expressed in fallopian tube and 16 other cell types or tissues"/>
</dbReference>
<feature type="transmembrane region" description="Helical" evidence="6">
    <location>
        <begin position="131"/>
        <end position="155"/>
    </location>
</feature>
<protein>
    <submittedName>
        <fullName evidence="8">CKLF like MARVEL transmembrane domain containing 6</fullName>
    </submittedName>
</protein>
<dbReference type="GO" id="GO:0055038">
    <property type="term" value="C:recycling endosome membrane"/>
    <property type="evidence" value="ECO:0007669"/>
    <property type="project" value="Ensembl"/>
</dbReference>
<dbReference type="PANTHER" id="PTHR22776">
    <property type="entry name" value="MARVEL-CONTAINING POTENTIAL LIPID RAFT-ASSOCIATED PROTEIN"/>
    <property type="match status" value="1"/>
</dbReference>
<dbReference type="AlphaFoldDB" id="A0A452E5C6"/>
<keyword evidence="2 5" id="KW-0812">Transmembrane</keyword>
<dbReference type="GO" id="GO:0031647">
    <property type="term" value="P:regulation of protein stability"/>
    <property type="evidence" value="ECO:0007669"/>
    <property type="project" value="Ensembl"/>
</dbReference>
<feature type="domain" description="MARVEL" evidence="7">
    <location>
        <begin position="32"/>
        <end position="159"/>
    </location>
</feature>
<reference evidence="8" key="2">
    <citation type="submission" date="2025-08" db="UniProtKB">
        <authorList>
            <consortium name="Ensembl"/>
        </authorList>
    </citation>
    <scope>IDENTIFICATION</scope>
</reference>
<dbReference type="PROSITE" id="PS51225">
    <property type="entry name" value="MARVEL"/>
    <property type="match status" value="1"/>
</dbReference>
<dbReference type="EMBL" id="LWLT01000024">
    <property type="status" value="NOT_ANNOTATED_CDS"/>
    <property type="molecule type" value="Genomic_DNA"/>
</dbReference>
<organism evidence="8 9">
    <name type="scientific">Capra hircus</name>
    <name type="common">Goat</name>
    <dbReference type="NCBI Taxonomy" id="9925"/>
    <lineage>
        <taxon>Eukaryota</taxon>
        <taxon>Metazoa</taxon>
        <taxon>Chordata</taxon>
        <taxon>Craniata</taxon>
        <taxon>Vertebrata</taxon>
        <taxon>Euteleostomi</taxon>
        <taxon>Mammalia</taxon>
        <taxon>Eutheria</taxon>
        <taxon>Laurasiatheria</taxon>
        <taxon>Artiodactyla</taxon>
        <taxon>Ruminantia</taxon>
        <taxon>Pecora</taxon>
        <taxon>Bovidae</taxon>
        <taxon>Caprinae</taxon>
        <taxon>Capra</taxon>
    </lineage>
</organism>
<dbReference type="InterPro" id="IPR008253">
    <property type="entry name" value="Marvel"/>
</dbReference>
<keyword evidence="4 5" id="KW-0472">Membrane</keyword>
<dbReference type="OrthoDB" id="10028364at2759"/>
<proteinExistence type="predicted"/>
<keyword evidence="3 6" id="KW-1133">Transmembrane helix</keyword>
<evidence type="ECO:0000256" key="4">
    <source>
        <dbReference type="ARBA" id="ARBA00023136"/>
    </source>
</evidence>
<dbReference type="GO" id="GO:0005886">
    <property type="term" value="C:plasma membrane"/>
    <property type="evidence" value="ECO:0007669"/>
    <property type="project" value="Ensembl"/>
</dbReference>
<evidence type="ECO:0000256" key="1">
    <source>
        <dbReference type="ARBA" id="ARBA00004141"/>
    </source>
</evidence>
<dbReference type="PANTHER" id="PTHR22776:SF25">
    <property type="entry name" value="CKLF-LIKE MARVEL TRANSMEMBRANE DOMAIN-CONTAINING PROTEIN 6"/>
    <property type="match status" value="1"/>
</dbReference>
<dbReference type="CTD" id="54918"/>
<dbReference type="GO" id="GO:0032456">
    <property type="term" value="P:endocytic recycling"/>
    <property type="evidence" value="ECO:0007669"/>
    <property type="project" value="Ensembl"/>
</dbReference>
<dbReference type="Proteomes" id="UP000291000">
    <property type="component" value="Chromosome 22"/>
</dbReference>
<evidence type="ECO:0000256" key="3">
    <source>
        <dbReference type="ARBA" id="ARBA00022989"/>
    </source>
</evidence>
<dbReference type="GeneTree" id="ENSGT00940000157911"/>
<evidence type="ECO:0000313" key="9">
    <source>
        <dbReference type="Proteomes" id="UP000291000"/>
    </source>
</evidence>
<evidence type="ECO:0000259" key="7">
    <source>
        <dbReference type="PROSITE" id="PS51225"/>
    </source>
</evidence>
<reference evidence="8" key="3">
    <citation type="submission" date="2025-09" db="UniProtKB">
        <authorList>
            <consortium name="Ensembl"/>
        </authorList>
    </citation>
    <scope>IDENTIFICATION</scope>
</reference>
<dbReference type="STRING" id="9925.ENSCHIP00000007184"/>